<proteinExistence type="predicted"/>
<sequence>MSTEATPPSPVPDTTPASAEASTPDAPAAPEQKPTADVPPPLPLPPEAEELDARVAAALVMVNHGIRRLSKLAGNIRFAFLQRDESRLVTERQKLKAAFQRQEHGPAELKFGLQALLQKAERMAGSLLYQPQGTAATTQAASPKPDGSAQATAPESAPAQADSPASTAETPAANTPDSAVKTPAADTASAAVEEAGSAQPDANTQASAASAAPDAATPAPAPVAPALPREKSNQIRQTLRKSMMSLAPAAPLHLQIELAPAFAEAEPDIMAMAARVHALHRQVLGSLKGIQWHSAVHSTLSFEDGRTIEVHFGETGAEQIPEEFRQKQAPAQPARKPGQPGQRHGAPGGKPQGNRRHGSGRPGGKPGEGRQGKAAAAQGPAGNTPEAAAQDANAPANRQGRPHGKGRHGQPRRAEGGNRPSRNPADGKQGENTANAGNRPSQGPRRPRTEQEGRRNHEGRRGGQGERNGRSGGGFPSNSAMADKLRAALGGSFGLGKKDK</sequence>
<keyword evidence="3" id="KW-1185">Reference proteome</keyword>
<feature type="compositionally biased region" description="Basic and acidic residues" evidence="1">
    <location>
        <begin position="447"/>
        <end position="469"/>
    </location>
</feature>
<feature type="compositionally biased region" description="Polar residues" evidence="1">
    <location>
        <begin position="430"/>
        <end position="441"/>
    </location>
</feature>
<name>E7RVE7_9BURK</name>
<feature type="compositionally biased region" description="Pro residues" evidence="1">
    <location>
        <begin position="37"/>
        <end position="46"/>
    </location>
</feature>
<feature type="region of interest" description="Disordered" evidence="1">
    <location>
        <begin position="1"/>
        <end position="47"/>
    </location>
</feature>
<dbReference type="HOGENOM" id="CLU_544899_0_0_4"/>
<reference evidence="2 3" key="1">
    <citation type="submission" date="2010-12" db="EMBL/GenBank/DDBJ databases">
        <authorList>
            <person name="Muzny D."/>
            <person name="Qin X."/>
            <person name="Deng J."/>
            <person name="Jiang H."/>
            <person name="Liu Y."/>
            <person name="Qu J."/>
            <person name="Song X.-Z."/>
            <person name="Zhang L."/>
            <person name="Thornton R."/>
            <person name="Coyle M."/>
            <person name="Francisco L."/>
            <person name="Jackson L."/>
            <person name="Javaid M."/>
            <person name="Korchina V."/>
            <person name="Kovar C."/>
            <person name="Mata R."/>
            <person name="Mathew T."/>
            <person name="Ngo R."/>
            <person name="Nguyen L."/>
            <person name="Nguyen N."/>
            <person name="Okwuonu G."/>
            <person name="Ongeri F."/>
            <person name="Pham C."/>
            <person name="Simmons D."/>
            <person name="Wilczek-Boney K."/>
            <person name="Hale W."/>
            <person name="Jakkamsetti A."/>
            <person name="Pham P."/>
            <person name="Ruth R."/>
            <person name="San Lucas F."/>
            <person name="Warren J."/>
            <person name="Zhang J."/>
            <person name="Zhao Z."/>
            <person name="Zhou C."/>
            <person name="Zhu D."/>
            <person name="Lee S."/>
            <person name="Bess C."/>
            <person name="Blankenburg K."/>
            <person name="Forbes L."/>
            <person name="Fu Q."/>
            <person name="Gubbala S."/>
            <person name="Hirani K."/>
            <person name="Jayaseelan J.C."/>
            <person name="Lara F."/>
            <person name="Munidasa M."/>
            <person name="Palculict T."/>
            <person name="Patil S."/>
            <person name="Pu L.-L."/>
            <person name="Saada N."/>
            <person name="Tang L."/>
            <person name="Weissenberger G."/>
            <person name="Zhu Y."/>
            <person name="Hemphill L."/>
            <person name="Shang Y."/>
            <person name="Youmans B."/>
            <person name="Ayvaz T."/>
            <person name="Ross M."/>
            <person name="Santibanez J."/>
            <person name="Aqrawi P."/>
            <person name="Gross S."/>
            <person name="Joshi V."/>
            <person name="Fowler G."/>
            <person name="Nazareth L."/>
            <person name="Reid J."/>
            <person name="Worley K."/>
            <person name="Petrosino J."/>
            <person name="Highlander S."/>
            <person name="Gibbs R."/>
        </authorList>
    </citation>
    <scope>NUCLEOTIDE SEQUENCE [LARGE SCALE GENOMIC DNA]</scope>
    <source>
        <strain evidence="2 3">ATCC 51599</strain>
    </source>
</reference>
<gene>
    <name evidence="2" type="ORF">HMPREF0551_0659</name>
</gene>
<feature type="compositionally biased region" description="Low complexity" evidence="1">
    <location>
        <begin position="179"/>
        <end position="218"/>
    </location>
</feature>
<dbReference type="Proteomes" id="UP000011021">
    <property type="component" value="Unassembled WGS sequence"/>
</dbReference>
<accession>E7RVE7</accession>
<dbReference type="EMBL" id="AEQP01000002">
    <property type="protein sequence ID" value="EFV95751.1"/>
    <property type="molecule type" value="Genomic_DNA"/>
</dbReference>
<evidence type="ECO:0000313" key="3">
    <source>
        <dbReference type="Proteomes" id="UP000011021"/>
    </source>
</evidence>
<feature type="compositionally biased region" description="Polar residues" evidence="1">
    <location>
        <begin position="163"/>
        <end position="177"/>
    </location>
</feature>
<evidence type="ECO:0000313" key="2">
    <source>
        <dbReference type="EMBL" id="EFV95751.1"/>
    </source>
</evidence>
<comment type="caution">
    <text evidence="2">The sequence shown here is derived from an EMBL/GenBank/DDBJ whole genome shotgun (WGS) entry which is preliminary data.</text>
</comment>
<feature type="compositionally biased region" description="Basic residues" evidence="1">
    <location>
        <begin position="400"/>
        <end position="411"/>
    </location>
</feature>
<feature type="region of interest" description="Disordered" evidence="1">
    <location>
        <begin position="134"/>
        <end position="231"/>
    </location>
</feature>
<dbReference type="AlphaFoldDB" id="E7RVE7"/>
<organism evidence="2 3">
    <name type="scientific">Lautropia mirabilis ATCC 51599</name>
    <dbReference type="NCBI Taxonomy" id="887898"/>
    <lineage>
        <taxon>Bacteria</taxon>
        <taxon>Pseudomonadati</taxon>
        <taxon>Pseudomonadota</taxon>
        <taxon>Betaproteobacteria</taxon>
        <taxon>Burkholderiales</taxon>
        <taxon>Burkholderiaceae</taxon>
        <taxon>Lautropia</taxon>
    </lineage>
</organism>
<evidence type="ECO:0000256" key="1">
    <source>
        <dbReference type="SAM" id="MobiDB-lite"/>
    </source>
</evidence>
<feature type="compositionally biased region" description="Low complexity" evidence="1">
    <location>
        <begin position="372"/>
        <end position="396"/>
    </location>
</feature>
<feature type="region of interest" description="Disordered" evidence="1">
    <location>
        <begin position="325"/>
        <end position="483"/>
    </location>
</feature>
<dbReference type="RefSeq" id="WP_005672761.1">
    <property type="nucleotide sequence ID" value="NZ_CP146288.1"/>
</dbReference>
<protein>
    <submittedName>
        <fullName evidence="2">Uncharacterized protein</fullName>
    </submittedName>
</protein>